<evidence type="ECO:0000256" key="2">
    <source>
        <dbReference type="ARBA" id="ARBA00003451"/>
    </source>
</evidence>
<keyword evidence="6" id="KW-0378">Hydrolase</keyword>
<dbReference type="GO" id="GO:0046872">
    <property type="term" value="F:metal ion binding"/>
    <property type="evidence" value="ECO:0007669"/>
    <property type="project" value="UniProtKB-KW"/>
</dbReference>
<dbReference type="SUPFAM" id="SSF88713">
    <property type="entry name" value="Glycoside hydrolase/deacetylase"/>
    <property type="match status" value="1"/>
</dbReference>
<comment type="cofactor">
    <cofactor evidence="1">
        <name>Mg(2+)</name>
        <dbReference type="ChEBI" id="CHEBI:18420"/>
    </cofactor>
</comment>
<evidence type="ECO:0000256" key="4">
    <source>
        <dbReference type="ARBA" id="ARBA00018477"/>
    </source>
</evidence>
<dbReference type="Pfam" id="PF04794">
    <property type="entry name" value="YdjC"/>
    <property type="match status" value="1"/>
</dbReference>
<dbReference type="Gene3D" id="3.20.20.370">
    <property type="entry name" value="Glycoside hydrolase/deacetylase"/>
    <property type="match status" value="1"/>
</dbReference>
<dbReference type="Proteomes" id="UP000515154">
    <property type="component" value="Linkage group LG25"/>
</dbReference>
<dbReference type="KEGG" id="osn:115224400"/>
<dbReference type="InterPro" id="IPR006879">
    <property type="entry name" value="YdjC-like"/>
</dbReference>
<evidence type="ECO:0000256" key="8">
    <source>
        <dbReference type="ARBA" id="ARBA00023277"/>
    </source>
</evidence>
<dbReference type="AlphaFoldDB" id="A0A6P7THU0"/>
<keyword evidence="9" id="KW-1185">Reference proteome</keyword>
<dbReference type="InterPro" id="IPR011330">
    <property type="entry name" value="Glyco_hydro/deAcase_b/a-brl"/>
</dbReference>
<keyword evidence="5" id="KW-0479">Metal-binding</keyword>
<comment type="similarity">
    <text evidence="3">Belongs to the YdjC deacetylase family.</text>
</comment>
<dbReference type="PANTHER" id="PTHR31609:SF1">
    <property type="entry name" value="CARBOHYDRATE DEACETYLASE"/>
    <property type="match status" value="1"/>
</dbReference>
<dbReference type="RefSeq" id="XP_029651154.1">
    <property type="nucleotide sequence ID" value="XM_029795294.2"/>
</dbReference>
<evidence type="ECO:0000256" key="3">
    <source>
        <dbReference type="ARBA" id="ARBA00008843"/>
    </source>
</evidence>
<evidence type="ECO:0000313" key="10">
    <source>
        <dbReference type="RefSeq" id="XP_029651154.1"/>
    </source>
</evidence>
<dbReference type="GO" id="GO:0016787">
    <property type="term" value="F:hydrolase activity"/>
    <property type="evidence" value="ECO:0007669"/>
    <property type="project" value="UniProtKB-KW"/>
</dbReference>
<evidence type="ECO:0000256" key="6">
    <source>
        <dbReference type="ARBA" id="ARBA00022801"/>
    </source>
</evidence>
<keyword evidence="8" id="KW-0119">Carbohydrate metabolism</keyword>
<dbReference type="GO" id="GO:0019213">
    <property type="term" value="F:deacetylase activity"/>
    <property type="evidence" value="ECO:0007669"/>
    <property type="project" value="TreeGrafter"/>
</dbReference>
<proteinExistence type="inferred from homology"/>
<accession>A0A6P7THU0</accession>
<name>A0A6P7THU0_9MOLL</name>
<protein>
    <recommendedName>
        <fullName evidence="4">Carbohydrate deacetylase</fullName>
    </recommendedName>
</protein>
<dbReference type="GO" id="GO:0005975">
    <property type="term" value="P:carbohydrate metabolic process"/>
    <property type="evidence" value="ECO:0007669"/>
    <property type="project" value="InterPro"/>
</dbReference>
<sequence length="313" mass="34814">MSDHNSPLCNSSHLRLIINADDVGYSQIRDEGIAECIDAGSVTSCSLLVNGVSAKSIIIARCSKVSLGLHLNLTEGCPIGSSYDTLTNEEGFFRGKFGFREAIANGKIDSEEISEEIDHQIRTFWKLTGQKPTHIDGHQHIHVIPAVMKILAPQMVSNAIDITRIPHERQLNSCHWLSQTSRSFFESVIDDALVSKDICLKNGIHFSDAFLGLSTMGTNMSIRNLQERICTVLAMWKEKQPKNAGSTTVMPWLCELMVHPGYVTGNIGGCGIGPDEFSQSNERQHEMEILKEMALMNFYQKHSIELTSFKTLF</sequence>
<comment type="function">
    <text evidence="2">Probably catalyzes the deacetylation of acetylated carbohydrates an important step in the degradation of oligosaccharides.</text>
</comment>
<organism evidence="9 10">
    <name type="scientific">Octopus sinensis</name>
    <name type="common">East Asian common octopus</name>
    <dbReference type="NCBI Taxonomy" id="2607531"/>
    <lineage>
        <taxon>Eukaryota</taxon>
        <taxon>Metazoa</taxon>
        <taxon>Spiralia</taxon>
        <taxon>Lophotrochozoa</taxon>
        <taxon>Mollusca</taxon>
        <taxon>Cephalopoda</taxon>
        <taxon>Coleoidea</taxon>
        <taxon>Octopodiformes</taxon>
        <taxon>Octopoda</taxon>
        <taxon>Incirrata</taxon>
        <taxon>Octopodidae</taxon>
        <taxon>Octopus</taxon>
    </lineage>
</organism>
<dbReference type="PANTHER" id="PTHR31609">
    <property type="entry name" value="YDJC DEACETYLASE FAMILY MEMBER"/>
    <property type="match status" value="1"/>
</dbReference>
<evidence type="ECO:0000313" key="9">
    <source>
        <dbReference type="Proteomes" id="UP000515154"/>
    </source>
</evidence>
<gene>
    <name evidence="10" type="primary">LOC115224400</name>
</gene>
<evidence type="ECO:0000256" key="7">
    <source>
        <dbReference type="ARBA" id="ARBA00022842"/>
    </source>
</evidence>
<evidence type="ECO:0000256" key="1">
    <source>
        <dbReference type="ARBA" id="ARBA00001946"/>
    </source>
</evidence>
<evidence type="ECO:0000256" key="5">
    <source>
        <dbReference type="ARBA" id="ARBA00022723"/>
    </source>
</evidence>
<reference evidence="10" key="1">
    <citation type="submission" date="2025-08" db="UniProtKB">
        <authorList>
            <consortium name="RefSeq"/>
        </authorList>
    </citation>
    <scope>IDENTIFICATION</scope>
</reference>
<keyword evidence="7" id="KW-0460">Magnesium</keyword>